<evidence type="ECO:0000259" key="5">
    <source>
        <dbReference type="SMART" id="SM01217"/>
    </source>
</evidence>
<accession>A0AAU9CIA1</accession>
<dbReference type="InterPro" id="IPR002772">
    <property type="entry name" value="Glyco_hydro_3_C"/>
</dbReference>
<dbReference type="InterPro" id="IPR050288">
    <property type="entry name" value="Cellulose_deg_GH3"/>
</dbReference>
<dbReference type="Pfam" id="PF01915">
    <property type="entry name" value="Glyco_hydro_3_C"/>
    <property type="match status" value="1"/>
</dbReference>
<dbReference type="FunFam" id="2.60.40.10:FF:000495">
    <property type="entry name" value="Periplasmic beta-glucosidase"/>
    <property type="match status" value="1"/>
</dbReference>
<dbReference type="SUPFAM" id="SSF52279">
    <property type="entry name" value="Beta-D-glucan exohydrolase, C-terminal domain"/>
    <property type="match status" value="1"/>
</dbReference>
<comment type="similarity">
    <text evidence="1">Belongs to the glycosyl hydrolase 3 family.</text>
</comment>
<dbReference type="PANTHER" id="PTHR42715:SF10">
    <property type="entry name" value="BETA-GLUCOSIDASE"/>
    <property type="match status" value="1"/>
</dbReference>
<dbReference type="InterPro" id="IPR026891">
    <property type="entry name" value="Fn3-like"/>
</dbReference>
<dbReference type="EMBL" id="AP025285">
    <property type="protein sequence ID" value="BDC90138.1"/>
    <property type="molecule type" value="Genomic_DNA"/>
</dbReference>
<evidence type="ECO:0000313" key="7">
    <source>
        <dbReference type="Proteomes" id="UP001431186"/>
    </source>
</evidence>
<dbReference type="Gene3D" id="2.60.40.10">
    <property type="entry name" value="Immunoglobulins"/>
    <property type="match status" value="1"/>
</dbReference>
<dbReference type="PANTHER" id="PTHR42715">
    <property type="entry name" value="BETA-GLUCOSIDASE"/>
    <property type="match status" value="1"/>
</dbReference>
<evidence type="ECO:0000256" key="2">
    <source>
        <dbReference type="ARBA" id="ARBA00022801"/>
    </source>
</evidence>
<dbReference type="InterPro" id="IPR036881">
    <property type="entry name" value="Glyco_hydro_3_C_sf"/>
</dbReference>
<dbReference type="GO" id="GO:0008422">
    <property type="term" value="F:beta-glucosidase activity"/>
    <property type="evidence" value="ECO:0007669"/>
    <property type="project" value="UniProtKB-ARBA"/>
</dbReference>
<dbReference type="Pfam" id="PF14310">
    <property type="entry name" value="Fn3-like"/>
    <property type="match status" value="1"/>
</dbReference>
<dbReference type="SMART" id="SM01217">
    <property type="entry name" value="Fn3_like"/>
    <property type="match status" value="1"/>
</dbReference>
<name>A0AAU9CIA1_9ACTN</name>
<evidence type="ECO:0000256" key="4">
    <source>
        <dbReference type="ARBA" id="ARBA00074219"/>
    </source>
</evidence>
<organism evidence="6 7">
    <name type="scientific">Leptogranulimonas caecicola</name>
    <dbReference type="NCBI Taxonomy" id="2894156"/>
    <lineage>
        <taxon>Bacteria</taxon>
        <taxon>Bacillati</taxon>
        <taxon>Actinomycetota</taxon>
        <taxon>Coriobacteriia</taxon>
        <taxon>Coriobacteriales</taxon>
        <taxon>Kribbibacteriaceae</taxon>
        <taxon>Leptogranulimonas</taxon>
    </lineage>
</organism>
<feature type="domain" description="Fibronectin type III-like" evidence="5">
    <location>
        <begin position="206"/>
        <end position="276"/>
    </location>
</feature>
<evidence type="ECO:0000256" key="3">
    <source>
        <dbReference type="ARBA" id="ARBA00058905"/>
    </source>
</evidence>
<evidence type="ECO:0000256" key="1">
    <source>
        <dbReference type="ARBA" id="ARBA00005336"/>
    </source>
</evidence>
<dbReference type="Gene3D" id="3.40.50.1700">
    <property type="entry name" value="Glycoside hydrolase family 3 C-terminal domain"/>
    <property type="match status" value="1"/>
</dbReference>
<dbReference type="InterPro" id="IPR013783">
    <property type="entry name" value="Ig-like_fold"/>
</dbReference>
<evidence type="ECO:0000313" key="6">
    <source>
        <dbReference type="EMBL" id="BDC90138.1"/>
    </source>
</evidence>
<proteinExistence type="inferred from homology"/>
<keyword evidence="2" id="KW-0378">Hydrolase</keyword>
<reference evidence="6" key="1">
    <citation type="submission" date="2021-11" db="EMBL/GenBank/DDBJ databases">
        <title>Complete genome sequence of Atopobiaceae bacterium TOC12.</title>
        <authorList>
            <person name="Morinaga K."/>
            <person name="Kusada H."/>
            <person name="Tamaki H."/>
        </authorList>
    </citation>
    <scope>NUCLEOTIDE SEQUENCE</scope>
    <source>
        <strain evidence="6">TOC12</strain>
    </source>
</reference>
<sequence length="400" mass="42609">MRAKAVAAGTDLQLTSRADVVLLCLGLDEIRETEGAERQDMCLAASQVALVSQLAAVSPNMAVSPNIVVLLSAGAPVETGWDKDVKALVHLCLGGQAGARAALDVVCGLVNPSGKLAETWPHALADTATAGSYPAEKKHALYKEALYVGYRIFDSAQVNVAYPFGFGLSYTTFDYSDLQVEVQDGSDPQVKVSCAVANTGPVVGAEVVQLYVAKPEGDVFRPAQEIRAFDEVVLEPGQSARVGFEMSGRDFAYYHVGNSEWEIEGGTYELRVSASSRDVRLRAAVELSGTGAANPYEGLDVEVYKRAQVSRASDEAFAAILGHRGPQSRCYRGRRQVSRTPGHLNATARIDTGFSAARCAGRPVFHGGARAAGCPRGLRKPRCFMGICGRRCSWGSMGLT</sequence>
<comment type="function">
    <text evidence="3">Catalyzes the hydrolysis of a non-reducing terminal alpha-L-arabinopyranosidic linkage in ginsenoside Rb2 (alpha-L-arabinopyranosyl-(1-&gt;6)-alpha-D-glucopyranosyl) to release alpha-D-glucopyranosyl (Rd). It is not able to hydrolyze alpha-L-arabinofuranosyl-(1-&gt;6)-alpha-D-glucopyranosyl (Rc).</text>
</comment>
<gene>
    <name evidence="6" type="ORF">ATTO_00100</name>
</gene>
<protein>
    <recommendedName>
        <fullName evidence="4">Exo-alpha-(1-&gt;6)-L-arabinopyranosidase</fullName>
    </recommendedName>
</protein>
<dbReference type="KEGG" id="lcal:ATTO_00100"/>
<keyword evidence="7" id="KW-1185">Reference proteome</keyword>
<dbReference type="Proteomes" id="UP001431186">
    <property type="component" value="Chromosome"/>
</dbReference>
<dbReference type="AlphaFoldDB" id="A0AAU9CIA1"/>
<dbReference type="GO" id="GO:0005975">
    <property type="term" value="P:carbohydrate metabolic process"/>
    <property type="evidence" value="ECO:0007669"/>
    <property type="project" value="InterPro"/>
</dbReference>